<dbReference type="InterPro" id="IPR009057">
    <property type="entry name" value="Homeodomain-like_sf"/>
</dbReference>
<dbReference type="Pfam" id="PF25601">
    <property type="entry name" value="AAA_lid_14"/>
    <property type="match status" value="1"/>
</dbReference>
<dbReference type="GO" id="GO:0043565">
    <property type="term" value="F:sequence-specific DNA binding"/>
    <property type="evidence" value="ECO:0007669"/>
    <property type="project" value="InterPro"/>
</dbReference>
<evidence type="ECO:0000259" key="5">
    <source>
        <dbReference type="Pfam" id="PF02954"/>
    </source>
</evidence>
<dbReference type="AlphaFoldDB" id="X0X2S7"/>
<keyword evidence="3" id="KW-0805">Transcription regulation</keyword>
<evidence type="ECO:0000259" key="6">
    <source>
        <dbReference type="Pfam" id="PF25601"/>
    </source>
</evidence>
<feature type="domain" description="DNA binding HTH" evidence="5">
    <location>
        <begin position="61"/>
        <end position="98"/>
    </location>
</feature>
<dbReference type="PANTHER" id="PTHR32071">
    <property type="entry name" value="TRANSCRIPTIONAL REGULATORY PROTEIN"/>
    <property type="match status" value="1"/>
</dbReference>
<gene>
    <name evidence="7" type="ORF">S01H1_61843</name>
</gene>
<reference evidence="7" key="1">
    <citation type="journal article" date="2014" name="Front. Microbiol.">
        <title>High frequency of phylogenetically diverse reductive dehalogenase-homologous genes in deep subseafloor sedimentary metagenomes.</title>
        <authorList>
            <person name="Kawai M."/>
            <person name="Futagami T."/>
            <person name="Toyoda A."/>
            <person name="Takaki Y."/>
            <person name="Nishi S."/>
            <person name="Hori S."/>
            <person name="Arai W."/>
            <person name="Tsubouchi T."/>
            <person name="Morono Y."/>
            <person name="Uchiyama I."/>
            <person name="Ito T."/>
            <person name="Fujiyama A."/>
            <person name="Inagaki F."/>
            <person name="Takami H."/>
        </authorList>
    </citation>
    <scope>NUCLEOTIDE SEQUENCE</scope>
    <source>
        <strain evidence="7">Expedition CK06-06</strain>
    </source>
</reference>
<keyword evidence="1" id="KW-0547">Nucleotide-binding</keyword>
<evidence type="ECO:0000256" key="2">
    <source>
        <dbReference type="ARBA" id="ARBA00022840"/>
    </source>
</evidence>
<keyword evidence="2" id="KW-0067">ATP-binding</keyword>
<accession>X0X2S7</accession>
<name>X0X2S7_9ZZZZ</name>
<feature type="domain" description="NorR-like AAA+ ATPase lid" evidence="6">
    <location>
        <begin position="1"/>
        <end position="39"/>
    </location>
</feature>
<evidence type="ECO:0000313" key="7">
    <source>
        <dbReference type="EMBL" id="GAG37335.1"/>
    </source>
</evidence>
<proteinExistence type="predicted"/>
<dbReference type="Gene3D" id="1.10.10.60">
    <property type="entry name" value="Homeodomain-like"/>
    <property type="match status" value="1"/>
</dbReference>
<feature type="non-terminal residue" evidence="7">
    <location>
        <position position="1"/>
    </location>
</feature>
<dbReference type="SUPFAM" id="SSF46689">
    <property type="entry name" value="Homeodomain-like"/>
    <property type="match status" value="1"/>
</dbReference>
<dbReference type="Pfam" id="PF02954">
    <property type="entry name" value="HTH_8"/>
    <property type="match status" value="1"/>
</dbReference>
<dbReference type="Gene3D" id="1.10.8.60">
    <property type="match status" value="1"/>
</dbReference>
<evidence type="ECO:0000256" key="3">
    <source>
        <dbReference type="ARBA" id="ARBA00023015"/>
    </source>
</evidence>
<protein>
    <submittedName>
        <fullName evidence="7">Uncharacterized protein</fullName>
    </submittedName>
</protein>
<dbReference type="EMBL" id="BARS01040589">
    <property type="protein sequence ID" value="GAG37335.1"/>
    <property type="molecule type" value="Genomic_DNA"/>
</dbReference>
<keyword evidence="4" id="KW-0804">Transcription</keyword>
<dbReference type="InterPro" id="IPR058031">
    <property type="entry name" value="AAA_lid_NorR"/>
</dbReference>
<organism evidence="7">
    <name type="scientific">marine sediment metagenome</name>
    <dbReference type="NCBI Taxonomy" id="412755"/>
    <lineage>
        <taxon>unclassified sequences</taxon>
        <taxon>metagenomes</taxon>
        <taxon>ecological metagenomes</taxon>
    </lineage>
</organism>
<comment type="caution">
    <text evidence="7">The sequence shown here is derived from an EMBL/GenBank/DDBJ whole genome shotgun (WGS) entry which is preliminary data.</text>
</comment>
<evidence type="ECO:0000256" key="4">
    <source>
        <dbReference type="ARBA" id="ARBA00023163"/>
    </source>
</evidence>
<sequence>PGNVRQLENVIEASVAFCSAGRLTVAHLPPEITHRPPSKGLFSLNLPAKGTVDISQLTDAVQAELIRWALRLADGSQSKAAKLLNLPRTTLQSKMRKLALTE</sequence>
<evidence type="ECO:0000256" key="1">
    <source>
        <dbReference type="ARBA" id="ARBA00022741"/>
    </source>
</evidence>
<dbReference type="PRINTS" id="PR01590">
    <property type="entry name" value="HTHFIS"/>
</dbReference>
<dbReference type="InterPro" id="IPR002197">
    <property type="entry name" value="HTH_Fis"/>
</dbReference>